<comment type="caution">
    <text evidence="1">The sequence shown here is derived from an EMBL/GenBank/DDBJ whole genome shotgun (WGS) entry which is preliminary data.</text>
</comment>
<dbReference type="Proteomes" id="UP001175226">
    <property type="component" value="Unassembled WGS sequence"/>
</dbReference>
<dbReference type="AlphaFoldDB" id="A0AA39JM69"/>
<name>A0AA39JM69_9AGAR</name>
<proteinExistence type="predicted"/>
<dbReference type="EMBL" id="JAUEPT010000019">
    <property type="protein sequence ID" value="KAK0444435.1"/>
    <property type="molecule type" value="Genomic_DNA"/>
</dbReference>
<reference evidence="1" key="1">
    <citation type="submission" date="2023-06" db="EMBL/GenBank/DDBJ databases">
        <authorList>
            <consortium name="Lawrence Berkeley National Laboratory"/>
            <person name="Ahrendt S."/>
            <person name="Sahu N."/>
            <person name="Indic B."/>
            <person name="Wong-Bajracharya J."/>
            <person name="Merenyi Z."/>
            <person name="Ke H.-M."/>
            <person name="Monk M."/>
            <person name="Kocsube S."/>
            <person name="Drula E."/>
            <person name="Lipzen A."/>
            <person name="Balint B."/>
            <person name="Henrissat B."/>
            <person name="Andreopoulos B."/>
            <person name="Martin F.M."/>
            <person name="Harder C.B."/>
            <person name="Rigling D."/>
            <person name="Ford K.L."/>
            <person name="Foster G.D."/>
            <person name="Pangilinan J."/>
            <person name="Papanicolaou A."/>
            <person name="Barry K."/>
            <person name="LaButti K."/>
            <person name="Viragh M."/>
            <person name="Koriabine M."/>
            <person name="Yan M."/>
            <person name="Riley R."/>
            <person name="Champramary S."/>
            <person name="Plett K.L."/>
            <person name="Tsai I.J."/>
            <person name="Slot J."/>
            <person name="Sipos G."/>
            <person name="Plett J."/>
            <person name="Nagy L.G."/>
            <person name="Grigoriev I.V."/>
        </authorList>
    </citation>
    <scope>NUCLEOTIDE SEQUENCE</scope>
    <source>
        <strain evidence="1">FPL87.14</strain>
    </source>
</reference>
<accession>A0AA39JM69</accession>
<evidence type="ECO:0000313" key="2">
    <source>
        <dbReference type="Proteomes" id="UP001175226"/>
    </source>
</evidence>
<protein>
    <submittedName>
        <fullName evidence="1">Uncharacterized protein</fullName>
    </submittedName>
</protein>
<keyword evidence="2" id="KW-1185">Reference proteome</keyword>
<evidence type="ECO:0000313" key="1">
    <source>
        <dbReference type="EMBL" id="KAK0444435.1"/>
    </source>
</evidence>
<sequence length="166" mass="18520">MPSSVAKSRTTHMGSEAGMTRFAHFSWLMKLWKRPEHHMEPRQIGFGSAFYTLSSYLTHSCRPSARPSFSSGTAQIHIIAYPANSNHEPRYSCSVFLAKALISNTTEHSGSPRMIQYFDVDGSVFSTSAEIFIGTSNFSCARTIKQPKAVNLHGSRTQDWLLLLTT</sequence>
<organism evidence="1 2">
    <name type="scientific">Armillaria borealis</name>
    <dbReference type="NCBI Taxonomy" id="47425"/>
    <lineage>
        <taxon>Eukaryota</taxon>
        <taxon>Fungi</taxon>
        <taxon>Dikarya</taxon>
        <taxon>Basidiomycota</taxon>
        <taxon>Agaricomycotina</taxon>
        <taxon>Agaricomycetes</taxon>
        <taxon>Agaricomycetidae</taxon>
        <taxon>Agaricales</taxon>
        <taxon>Marasmiineae</taxon>
        <taxon>Physalacriaceae</taxon>
        <taxon>Armillaria</taxon>
    </lineage>
</organism>
<gene>
    <name evidence="1" type="ORF">EV421DRAFT_396698</name>
</gene>